<evidence type="ECO:0000256" key="2">
    <source>
        <dbReference type="SAM" id="SignalP"/>
    </source>
</evidence>
<reference evidence="3 4" key="1">
    <citation type="submission" date="2019-07" db="EMBL/GenBank/DDBJ databases">
        <title>Sphingomonas AE3 Genome sequencing and assembly.</title>
        <authorList>
            <person name="Kim H."/>
        </authorList>
    </citation>
    <scope>NUCLEOTIDE SEQUENCE [LARGE SCALE GENOMIC DNA]</scope>
    <source>
        <strain evidence="3 4">AE3</strain>
    </source>
</reference>
<dbReference type="AlphaFoldDB" id="A0A516IP55"/>
<dbReference type="SMART" id="SM00028">
    <property type="entry name" value="TPR"/>
    <property type="match status" value="3"/>
</dbReference>
<evidence type="ECO:0000313" key="3">
    <source>
        <dbReference type="EMBL" id="QDP18564.1"/>
    </source>
</evidence>
<proteinExistence type="predicted"/>
<dbReference type="SUPFAM" id="SSF48452">
    <property type="entry name" value="TPR-like"/>
    <property type="match status" value="1"/>
</dbReference>
<evidence type="ECO:0000313" key="4">
    <source>
        <dbReference type="Proteomes" id="UP000321857"/>
    </source>
</evidence>
<dbReference type="Gene3D" id="1.25.40.10">
    <property type="entry name" value="Tetratricopeptide repeat domain"/>
    <property type="match status" value="2"/>
</dbReference>
<feature type="repeat" description="TPR" evidence="1">
    <location>
        <begin position="335"/>
        <end position="368"/>
    </location>
</feature>
<evidence type="ECO:0000256" key="1">
    <source>
        <dbReference type="PROSITE-ProRule" id="PRU00339"/>
    </source>
</evidence>
<dbReference type="Proteomes" id="UP000321857">
    <property type="component" value="Chromosome"/>
</dbReference>
<keyword evidence="1" id="KW-0802">TPR repeat</keyword>
<accession>A0A516IP55</accession>
<dbReference type="RefSeq" id="WP_147493027.1">
    <property type="nucleotide sequence ID" value="NZ_CP041659.1"/>
</dbReference>
<keyword evidence="4" id="KW-1185">Reference proteome</keyword>
<dbReference type="EMBL" id="CP041659">
    <property type="protein sequence ID" value="QDP18564.1"/>
    <property type="molecule type" value="Genomic_DNA"/>
</dbReference>
<feature type="chain" id="PRO_5021722382" evidence="2">
    <location>
        <begin position="26"/>
        <end position="415"/>
    </location>
</feature>
<dbReference type="KEGG" id="sxa:FMM02_00455"/>
<dbReference type="Pfam" id="PF14559">
    <property type="entry name" value="TPR_19"/>
    <property type="match status" value="1"/>
</dbReference>
<feature type="repeat" description="TPR" evidence="1">
    <location>
        <begin position="123"/>
        <end position="156"/>
    </location>
</feature>
<keyword evidence="2" id="KW-0732">Signal</keyword>
<dbReference type="PROSITE" id="PS50005">
    <property type="entry name" value="TPR"/>
    <property type="match status" value="2"/>
</dbReference>
<name>A0A516IP55_9SPHN</name>
<sequence>MKLTPNKLAMLLAAGSVFVAAPAVAQTAESAKASPQAAGYQPKVSSGARKEIVALQTAVNANDTANIAALAQAAKAKAKTKDDQYLIAQLQLKAAIAAKNEAAMAEQLQTLVGLDVLPASDANSLRVSLGKIHYNAKAYDQAAAALEPVIQANPDNVDAITTLAEVRSSQGKGAEAVALVQKAIALKKAAGQKPDENWYKRAVQLSFNANSPSTPAMAREWVAAYPSATNWRDAIRIYQTTSKLDDAALIDTMRLSRATGSLKGENDYFRFANTLVVKGYAGEAKAVLDEGFASKAIDKSSQTFSQLYTLATSRSQGDRASLGASAAKAKAAASARASMTTGDAYYGYGDYQQAVDMYRNALTKSDVDKDVANLRLGMALARSGDKAGATAALNAVGGSQAEIAKLWLAYIAAGA</sequence>
<dbReference type="OrthoDB" id="7325958at2"/>
<protein>
    <submittedName>
        <fullName evidence="3">Tetratricopeptide repeat protein</fullName>
    </submittedName>
</protein>
<feature type="signal peptide" evidence="2">
    <location>
        <begin position="1"/>
        <end position="25"/>
    </location>
</feature>
<organism evidence="3 4">
    <name type="scientific">Sphingomonas xanthus</name>
    <dbReference type="NCBI Taxonomy" id="2594473"/>
    <lineage>
        <taxon>Bacteria</taxon>
        <taxon>Pseudomonadati</taxon>
        <taxon>Pseudomonadota</taxon>
        <taxon>Alphaproteobacteria</taxon>
        <taxon>Sphingomonadales</taxon>
        <taxon>Sphingomonadaceae</taxon>
        <taxon>Sphingomonas</taxon>
    </lineage>
</organism>
<dbReference type="InterPro" id="IPR019734">
    <property type="entry name" value="TPR_rpt"/>
</dbReference>
<gene>
    <name evidence="3" type="ORF">FMM02_00455</name>
</gene>
<dbReference type="InterPro" id="IPR011990">
    <property type="entry name" value="TPR-like_helical_dom_sf"/>
</dbReference>